<evidence type="ECO:0000259" key="2">
    <source>
        <dbReference type="Pfam" id="PF14501"/>
    </source>
</evidence>
<accession>U2K6Q2</accession>
<dbReference type="GO" id="GO:0042802">
    <property type="term" value="F:identical protein binding"/>
    <property type="evidence" value="ECO:0007669"/>
    <property type="project" value="TreeGrafter"/>
</dbReference>
<dbReference type="SUPFAM" id="SSF55874">
    <property type="entry name" value="ATPase domain of HSP90 chaperone/DNA topoisomerase II/histidine kinase"/>
    <property type="match status" value="1"/>
</dbReference>
<feature type="transmembrane region" description="Helical" evidence="1">
    <location>
        <begin position="36"/>
        <end position="54"/>
    </location>
</feature>
<dbReference type="InterPro" id="IPR036890">
    <property type="entry name" value="HATPase_C_sf"/>
</dbReference>
<feature type="domain" description="Sensor histidine kinase NatK-like C-terminal" evidence="2">
    <location>
        <begin position="311"/>
        <end position="410"/>
    </location>
</feature>
<proteinExistence type="predicted"/>
<dbReference type="CDD" id="cd16935">
    <property type="entry name" value="HATPase_AgrC-ComD-like"/>
    <property type="match status" value="1"/>
</dbReference>
<name>U2K6Q2_9FIRM</name>
<dbReference type="HOGENOM" id="CLU_020211_13_0_9"/>
<dbReference type="RefSeq" id="WP_021683610.1">
    <property type="nucleotide sequence ID" value="NZ_KI260495.1"/>
</dbReference>
<dbReference type="Gene3D" id="3.30.565.10">
    <property type="entry name" value="Histidine kinase-like ATPase, C-terminal domain"/>
    <property type="match status" value="1"/>
</dbReference>
<dbReference type="OrthoDB" id="3173688at2"/>
<evidence type="ECO:0000313" key="4">
    <source>
        <dbReference type="Proteomes" id="UP000016662"/>
    </source>
</evidence>
<evidence type="ECO:0000256" key="1">
    <source>
        <dbReference type="SAM" id="Phobius"/>
    </source>
</evidence>
<dbReference type="InterPro" id="IPR032834">
    <property type="entry name" value="NatK-like_C"/>
</dbReference>
<sequence>MKQYITIISNIFHIYAVYQFSQLLFQKDPSRKRTEILAYIGYFLLNSGCFILFHNIVINVLSNILLFFCITLLYPTTWAHRILATVSIYIISMAADILCTTISIWCEYTLFFTSGFAASLLMLIIARMSLHFHLYKSDVIPRLNIFYVFTAIFIPLGSILLAHYIARTLSWRSLVAAIVLLLINVSVFSLYDRMIHLMQERHTALLIEKQNKAYQQQLQFMQKSQMRLRFLRHDMKNHLFQIKHFLETNDMKGMYTYINDLEDNLDLTQSITYTQHEAINSILNYKLLPLRTDGVALEVDVQLPDQLTYPIFDLNVLLGNLLDNAIEATALVTPKENQKITLKMKERFGALQLQVGNRFNSNIVPKNGTHKSDKINHGLGLKSVQEIVRRHHGKMWIVPEKDWFEINIILYDSNPEKLQGSGKSI</sequence>
<keyword evidence="4" id="KW-1185">Reference proteome</keyword>
<protein>
    <submittedName>
        <fullName evidence="3">Putative flagellar protein FliS</fullName>
    </submittedName>
</protein>
<feature type="transmembrane region" description="Helical" evidence="1">
    <location>
        <begin position="171"/>
        <end position="191"/>
    </location>
</feature>
<reference evidence="3 4" key="1">
    <citation type="submission" date="2013-07" db="EMBL/GenBank/DDBJ databases">
        <authorList>
            <person name="Weinstock G."/>
            <person name="Sodergren E."/>
            <person name="Wylie T."/>
            <person name="Fulton L."/>
            <person name="Fulton R."/>
            <person name="Fronick C."/>
            <person name="O'Laughlin M."/>
            <person name="Godfrey J."/>
            <person name="Miner T."/>
            <person name="Herter B."/>
            <person name="Appelbaum E."/>
            <person name="Cordes M."/>
            <person name="Lek S."/>
            <person name="Wollam A."/>
            <person name="Pepin K.H."/>
            <person name="Palsikar V.B."/>
            <person name="Mitreva M."/>
            <person name="Wilson R.K."/>
        </authorList>
    </citation>
    <scope>NUCLEOTIDE SEQUENCE [LARGE SCALE GENOMIC DNA]</scope>
    <source>
        <strain evidence="3 4">ATCC 27760</strain>
    </source>
</reference>
<dbReference type="PATRIC" id="fig|411473.3.peg.1730"/>
<evidence type="ECO:0000313" key="3">
    <source>
        <dbReference type="EMBL" id="ERJ94161.1"/>
    </source>
</evidence>
<feature type="transmembrane region" description="Helical" evidence="1">
    <location>
        <begin position="86"/>
        <end position="105"/>
    </location>
</feature>
<feature type="transmembrane region" description="Helical" evidence="1">
    <location>
        <begin position="6"/>
        <end position="24"/>
    </location>
</feature>
<keyword evidence="3" id="KW-0966">Cell projection</keyword>
<feature type="transmembrane region" description="Helical" evidence="1">
    <location>
        <begin position="111"/>
        <end position="132"/>
    </location>
</feature>
<keyword evidence="1" id="KW-0472">Membrane</keyword>
<dbReference type="PANTHER" id="PTHR40448:SF1">
    <property type="entry name" value="TWO-COMPONENT SENSOR HISTIDINE KINASE"/>
    <property type="match status" value="1"/>
</dbReference>
<keyword evidence="3" id="KW-0969">Cilium</keyword>
<dbReference type="Pfam" id="PF14501">
    <property type="entry name" value="HATPase_c_5"/>
    <property type="match status" value="1"/>
</dbReference>
<feature type="transmembrane region" description="Helical" evidence="1">
    <location>
        <begin position="144"/>
        <end position="165"/>
    </location>
</feature>
<dbReference type="PANTHER" id="PTHR40448">
    <property type="entry name" value="TWO-COMPONENT SENSOR HISTIDINE KINASE"/>
    <property type="match status" value="1"/>
</dbReference>
<dbReference type="AlphaFoldDB" id="U2K6Q2"/>
<dbReference type="STRING" id="411473.RUMCAL_02096"/>
<keyword evidence="1" id="KW-0812">Transmembrane</keyword>
<organism evidence="3 4">
    <name type="scientific">Ruminococcus callidus ATCC 27760</name>
    <dbReference type="NCBI Taxonomy" id="411473"/>
    <lineage>
        <taxon>Bacteria</taxon>
        <taxon>Bacillati</taxon>
        <taxon>Bacillota</taxon>
        <taxon>Clostridia</taxon>
        <taxon>Eubacteriales</taxon>
        <taxon>Oscillospiraceae</taxon>
        <taxon>Ruminococcus</taxon>
    </lineage>
</organism>
<dbReference type="Proteomes" id="UP000016662">
    <property type="component" value="Unassembled WGS sequence"/>
</dbReference>
<keyword evidence="3" id="KW-0282">Flagellum</keyword>
<gene>
    <name evidence="3" type="ORF">RUMCAL_02096</name>
</gene>
<keyword evidence="1" id="KW-1133">Transmembrane helix</keyword>
<feature type="transmembrane region" description="Helical" evidence="1">
    <location>
        <begin position="60"/>
        <end position="79"/>
    </location>
</feature>
<comment type="caution">
    <text evidence="3">The sequence shown here is derived from an EMBL/GenBank/DDBJ whole genome shotgun (WGS) entry which is preliminary data.</text>
</comment>
<dbReference type="eggNOG" id="COG3290">
    <property type="taxonomic scope" value="Bacteria"/>
</dbReference>
<dbReference type="EMBL" id="AWVF01000256">
    <property type="protein sequence ID" value="ERJ94161.1"/>
    <property type="molecule type" value="Genomic_DNA"/>
</dbReference>